<accession>A0AAJ8N124</accession>
<evidence type="ECO:0000256" key="2">
    <source>
        <dbReference type="SAM" id="MobiDB-lite"/>
    </source>
</evidence>
<dbReference type="KEGG" id="ahal:FTX54_002720"/>
<keyword evidence="6" id="KW-1185">Reference proteome</keyword>
<evidence type="ECO:0000256" key="3">
    <source>
        <dbReference type="SAM" id="SignalP"/>
    </source>
</evidence>
<feature type="domain" description="SLH" evidence="4">
    <location>
        <begin position="167"/>
        <end position="225"/>
    </location>
</feature>
<feature type="chain" id="PRO_5042486452" evidence="3">
    <location>
        <begin position="29"/>
        <end position="726"/>
    </location>
</feature>
<dbReference type="InterPro" id="IPR001119">
    <property type="entry name" value="SLH_dom"/>
</dbReference>
<dbReference type="EMBL" id="CP144914">
    <property type="protein sequence ID" value="WWD80495.1"/>
    <property type="molecule type" value="Genomic_DNA"/>
</dbReference>
<gene>
    <name evidence="5" type="ORF">FTX54_002720</name>
</gene>
<dbReference type="PROSITE" id="PS51272">
    <property type="entry name" value="SLH"/>
    <property type="match status" value="3"/>
</dbReference>
<sequence length="726" mass="77791">MTYNPRTYRHFIAGAVSALVIWSGTAGAASAEEDRFADKEADNPYNDVPEDKYYTDPVLFMTEGNLIEGMGDGSFGTGEDLTRADAAVLLARVLGYENGDSSGDPSFTDVDEEDYFYDEVAAAAEMGIIEGHTDDTFRPEETLSRGEMSIIMTRAFDLPPAQEEVPFTDIDGNFYEEEIGSIYEEGLTDGYPDNTFRPDNDVKREDFATFLFREEGVQDKIIEEMEAGEETNVSISNTSTERNGEDPVAAVWNTGQFETLANGDTDGEFSFNGVTLTVNAEESVDGYTISEPDNRSVELNFDASEYRTSGQQVDLFIEALEAYQDSANEELDRFSFDNANASGGRALEITGDPEEGSADNDLTITTNDTVVIGNDDASSITVSGADGTTAIYQAGVQNEAAADGTLTISTWDPETEVSFDVSEGDSPAVIAEKAADALSGSIEGYDVSSQDNSIVFTASTEEAKEEPLQLQAVDQAASTEEGDPEVNIASGSEDTVGTDPVAARWDTGQFEARDNGIENGEFTFNGVTVFIETTEQEADYSIETPTNRAVELTFNADEYSSSAQQVDLLIEALETYQSQDNDHLDRFSFENTNADGGRALAITNAEERGSDDNELTFTSTDNIVIGNDGSSSLARAGEEGTESVVQASVQNEASASGTITITTENPSASAEVDVREGDAVDIIAVKAATALDGGVDGYSVTANGDNIVFTAEEEAENENPVQVSVN</sequence>
<feature type="signal peptide" evidence="3">
    <location>
        <begin position="1"/>
        <end position="28"/>
    </location>
</feature>
<feature type="region of interest" description="Disordered" evidence="2">
    <location>
        <begin position="475"/>
        <end position="499"/>
    </location>
</feature>
<dbReference type="RefSeq" id="WP_187254649.1">
    <property type="nucleotide sequence ID" value="NZ_CP144914.1"/>
</dbReference>
<organism evidence="5 6">
    <name type="scientific">Alkalicoccus halolimnae</name>
    <dbReference type="NCBI Taxonomy" id="1667239"/>
    <lineage>
        <taxon>Bacteria</taxon>
        <taxon>Bacillati</taxon>
        <taxon>Bacillota</taxon>
        <taxon>Bacilli</taxon>
        <taxon>Bacillales</taxon>
        <taxon>Bacillaceae</taxon>
        <taxon>Alkalicoccus</taxon>
    </lineage>
</organism>
<reference evidence="5 6" key="1">
    <citation type="submission" date="2024-01" db="EMBL/GenBank/DDBJ databases">
        <title>Complete Genome Sequence of Alkalicoccus halolimnae BZ-SZ-XJ29T, a Moderately Halophilic Bacterium Isolated from a Salt Lake.</title>
        <authorList>
            <person name="Zhao B."/>
        </authorList>
    </citation>
    <scope>NUCLEOTIDE SEQUENCE [LARGE SCALE GENOMIC DNA]</scope>
    <source>
        <strain evidence="5 6">BZ-SZ-XJ29</strain>
    </source>
</reference>
<evidence type="ECO:0000313" key="5">
    <source>
        <dbReference type="EMBL" id="WWD80495.1"/>
    </source>
</evidence>
<feature type="domain" description="SLH" evidence="4">
    <location>
        <begin position="41"/>
        <end position="101"/>
    </location>
</feature>
<evidence type="ECO:0000256" key="1">
    <source>
        <dbReference type="ARBA" id="ARBA00022729"/>
    </source>
</evidence>
<protein>
    <submittedName>
        <fullName evidence="5">S-layer homology domain-containing protein</fullName>
    </submittedName>
</protein>
<evidence type="ECO:0000259" key="4">
    <source>
        <dbReference type="PROSITE" id="PS51272"/>
    </source>
</evidence>
<dbReference type="Proteomes" id="UP000321816">
    <property type="component" value="Chromosome"/>
</dbReference>
<name>A0AAJ8N124_9BACI</name>
<evidence type="ECO:0000313" key="6">
    <source>
        <dbReference type="Proteomes" id="UP000321816"/>
    </source>
</evidence>
<dbReference type="AlphaFoldDB" id="A0AAJ8N124"/>
<keyword evidence="1 3" id="KW-0732">Signal</keyword>
<dbReference type="PANTHER" id="PTHR43308:SF5">
    <property type="entry name" value="S-LAYER PROTEIN _ PEPTIDOGLYCAN ENDO-BETA-N-ACETYLGLUCOSAMINIDASE"/>
    <property type="match status" value="1"/>
</dbReference>
<dbReference type="PANTHER" id="PTHR43308">
    <property type="entry name" value="OUTER MEMBRANE PROTEIN ALPHA-RELATED"/>
    <property type="match status" value="1"/>
</dbReference>
<dbReference type="InterPro" id="IPR051465">
    <property type="entry name" value="Cell_Envelope_Struct_Comp"/>
</dbReference>
<proteinExistence type="predicted"/>
<feature type="domain" description="SLH" evidence="4">
    <location>
        <begin position="103"/>
        <end position="166"/>
    </location>
</feature>
<dbReference type="Pfam" id="PF00395">
    <property type="entry name" value="SLH"/>
    <property type="match status" value="3"/>
</dbReference>